<evidence type="ECO:0000259" key="6">
    <source>
        <dbReference type="PROSITE" id="PS50850"/>
    </source>
</evidence>
<dbReference type="Proteomes" id="UP000095281">
    <property type="component" value="Unplaced"/>
</dbReference>
<dbReference type="InterPro" id="IPR036259">
    <property type="entry name" value="MFS_trans_sf"/>
</dbReference>
<comment type="subcellular location">
    <subcellularLocation>
        <location evidence="1">Membrane</location>
        <topology evidence="1">Multi-pass membrane protein</topology>
    </subcellularLocation>
</comment>
<reference evidence="8" key="1">
    <citation type="submission" date="2016-11" db="UniProtKB">
        <authorList>
            <consortium name="WormBaseParasite"/>
        </authorList>
    </citation>
    <scope>IDENTIFICATION</scope>
</reference>
<feature type="transmembrane region" description="Helical" evidence="5">
    <location>
        <begin position="447"/>
        <end position="471"/>
    </location>
</feature>
<protein>
    <submittedName>
        <fullName evidence="8">MFS domain-containing protein</fullName>
    </submittedName>
</protein>
<feature type="transmembrane region" description="Helical" evidence="5">
    <location>
        <begin position="477"/>
        <end position="497"/>
    </location>
</feature>
<evidence type="ECO:0000256" key="3">
    <source>
        <dbReference type="ARBA" id="ARBA00022989"/>
    </source>
</evidence>
<feature type="transmembrane region" description="Helical" evidence="5">
    <location>
        <begin position="229"/>
        <end position="248"/>
    </location>
</feature>
<dbReference type="WBParaSite" id="MhA1_Contig492.frz3.gene32">
    <property type="protein sequence ID" value="MhA1_Contig492.frz3.gene32"/>
    <property type="gene ID" value="MhA1_Contig492.frz3.gene32"/>
</dbReference>
<dbReference type="GO" id="GO:0016020">
    <property type="term" value="C:membrane"/>
    <property type="evidence" value="ECO:0007669"/>
    <property type="project" value="UniProtKB-SubCell"/>
</dbReference>
<name>A0A1I8BRX0_MELHA</name>
<proteinExistence type="predicted"/>
<dbReference type="PANTHER" id="PTHR23503:SF49">
    <property type="entry name" value="MAJOR FACILITATOR SUPERFAMILY (MFS) PROFILE DOMAIN-CONTAINING PROTEIN"/>
    <property type="match status" value="1"/>
</dbReference>
<evidence type="ECO:0000256" key="1">
    <source>
        <dbReference type="ARBA" id="ARBA00004141"/>
    </source>
</evidence>
<evidence type="ECO:0000256" key="2">
    <source>
        <dbReference type="ARBA" id="ARBA00022692"/>
    </source>
</evidence>
<feature type="transmembrane region" description="Helical" evidence="5">
    <location>
        <begin position="315"/>
        <end position="333"/>
    </location>
</feature>
<dbReference type="InterPro" id="IPR005828">
    <property type="entry name" value="MFS_sugar_transport-like"/>
</dbReference>
<dbReference type="InterPro" id="IPR045263">
    <property type="entry name" value="GLUT"/>
</dbReference>
<dbReference type="Gene3D" id="1.20.1250.20">
    <property type="entry name" value="MFS general substrate transporter like domains"/>
    <property type="match status" value="1"/>
</dbReference>
<dbReference type="InterPro" id="IPR020846">
    <property type="entry name" value="MFS_dom"/>
</dbReference>
<dbReference type="SUPFAM" id="SSF103473">
    <property type="entry name" value="MFS general substrate transporter"/>
    <property type="match status" value="1"/>
</dbReference>
<dbReference type="AlphaFoldDB" id="A0A1I8BRX0"/>
<dbReference type="PROSITE" id="PS50850">
    <property type="entry name" value="MFS"/>
    <property type="match status" value="1"/>
</dbReference>
<keyword evidence="7" id="KW-1185">Reference proteome</keyword>
<keyword evidence="3 5" id="KW-1133">Transmembrane helix</keyword>
<dbReference type="GO" id="GO:0015149">
    <property type="term" value="F:hexose transmembrane transporter activity"/>
    <property type="evidence" value="ECO:0007669"/>
    <property type="project" value="TreeGrafter"/>
</dbReference>
<feature type="transmembrane region" description="Helical" evidence="5">
    <location>
        <begin position="407"/>
        <end position="435"/>
    </location>
</feature>
<feature type="transmembrane region" description="Helical" evidence="5">
    <location>
        <begin position="138"/>
        <end position="161"/>
    </location>
</feature>
<evidence type="ECO:0000256" key="5">
    <source>
        <dbReference type="SAM" id="Phobius"/>
    </source>
</evidence>
<organism evidence="7 8">
    <name type="scientific">Meloidogyne hapla</name>
    <name type="common">Root-knot nematode worm</name>
    <dbReference type="NCBI Taxonomy" id="6305"/>
    <lineage>
        <taxon>Eukaryota</taxon>
        <taxon>Metazoa</taxon>
        <taxon>Ecdysozoa</taxon>
        <taxon>Nematoda</taxon>
        <taxon>Chromadorea</taxon>
        <taxon>Rhabditida</taxon>
        <taxon>Tylenchina</taxon>
        <taxon>Tylenchomorpha</taxon>
        <taxon>Tylenchoidea</taxon>
        <taxon>Meloidogynidae</taxon>
        <taxon>Meloidogyninae</taxon>
        <taxon>Meloidogyne</taxon>
    </lineage>
</organism>
<evidence type="ECO:0000313" key="7">
    <source>
        <dbReference type="Proteomes" id="UP000095281"/>
    </source>
</evidence>
<feature type="transmembrane region" description="Helical" evidence="5">
    <location>
        <begin position="167"/>
        <end position="187"/>
    </location>
</feature>
<keyword evidence="2 5" id="KW-0812">Transmembrane</keyword>
<feature type="transmembrane region" description="Helical" evidence="5">
    <location>
        <begin position="379"/>
        <end position="401"/>
    </location>
</feature>
<feature type="domain" description="Major facilitator superfamily (MFS) profile" evidence="6">
    <location>
        <begin position="52"/>
        <end position="501"/>
    </location>
</feature>
<evidence type="ECO:0000313" key="8">
    <source>
        <dbReference type="WBParaSite" id="MhA1_Contig492.frz3.gene32"/>
    </source>
</evidence>
<accession>A0A1I8BRX0</accession>
<feature type="transmembrane region" description="Helical" evidence="5">
    <location>
        <begin position="199"/>
        <end position="217"/>
    </location>
</feature>
<dbReference type="PANTHER" id="PTHR23503">
    <property type="entry name" value="SOLUTE CARRIER FAMILY 2"/>
    <property type="match status" value="1"/>
</dbReference>
<dbReference type="Pfam" id="PF00083">
    <property type="entry name" value="Sugar_tr"/>
    <property type="match status" value="1"/>
</dbReference>
<dbReference type="OMA" id="YRPLDHE"/>
<sequence>MGGPCSSVEDQQQQIHFTNMVLPVGQSVILMEAGDENSDKFEKRRPFPLKQTIRLVAVGCVLTSATNFPSAFMHTSVNTAVAELDIYLSQSYTERGNEFEEKDYSLIRSAFNSCWYAGQIIGAICSPIFCDRRGRKPAYLVATCVMTFAVMLQMLATLFPYPEFLAAGRVLASLFSPMSDTVAILYLQEISPPHLRGALSSLFATGYAFMGLLGMLLGTRPVLGHSLTLLFFVPILPGLFSMAFLAWIPETPKYLLIAKKDRGAACRSLRFYQGNMAVTKQALNSYMEESRDEPLDQNENNSILNLFYVPYLRKAMFLSLAVMVPTLAFYPLLQSSTYILLSLHVSKSLAQMSSTLMMLLLTICCILSAFLLDNFYRRTLLLVFGVGSVFSLLIFVCSAVATPFVGWMRYGAISGIMGYIVCYGLAIGPISYFIAPELVPMQYRSSMFCICFALISLLIVITNFATLPLYGLIGPSVFVPLFVIPSILSLFYLWIYLPETKGKETHQIVEMLKLNKQGINYGK</sequence>
<feature type="transmembrane region" description="Helical" evidence="5">
    <location>
        <begin position="353"/>
        <end position="372"/>
    </location>
</feature>
<keyword evidence="4 5" id="KW-0472">Membrane</keyword>
<evidence type="ECO:0000256" key="4">
    <source>
        <dbReference type="ARBA" id="ARBA00023136"/>
    </source>
</evidence>